<reference evidence="1" key="1">
    <citation type="journal article" date="2014" name="Front. Microbiol.">
        <title>High frequency of phylogenetically diverse reductive dehalogenase-homologous genes in deep subseafloor sedimentary metagenomes.</title>
        <authorList>
            <person name="Kawai M."/>
            <person name="Futagami T."/>
            <person name="Toyoda A."/>
            <person name="Takaki Y."/>
            <person name="Nishi S."/>
            <person name="Hori S."/>
            <person name="Arai W."/>
            <person name="Tsubouchi T."/>
            <person name="Morono Y."/>
            <person name="Uchiyama I."/>
            <person name="Ito T."/>
            <person name="Fujiyama A."/>
            <person name="Inagaki F."/>
            <person name="Takami H."/>
        </authorList>
    </citation>
    <scope>NUCLEOTIDE SEQUENCE</scope>
    <source>
        <strain evidence="1">Expedition CK06-06</strain>
    </source>
</reference>
<name>X1HLF9_9ZZZZ</name>
<dbReference type="EMBL" id="BARU01010244">
    <property type="protein sequence ID" value="GAH46138.1"/>
    <property type="molecule type" value="Genomic_DNA"/>
</dbReference>
<dbReference type="AlphaFoldDB" id="X1HLF9"/>
<sequence>VSNAAYLDGLGESVGELRRYILDSLRRGDFSRCDELLSIMEEIYGVLITMDFPELLAHGLRRTTDNMRGIIERTRGDLTVSLRQKSLEAKFDDLS</sequence>
<gene>
    <name evidence="1" type="ORF">S03H2_19592</name>
</gene>
<dbReference type="SUPFAM" id="SSF74784">
    <property type="entry name" value="Translin"/>
    <property type="match status" value="1"/>
</dbReference>
<feature type="non-terminal residue" evidence="1">
    <location>
        <position position="1"/>
    </location>
</feature>
<evidence type="ECO:0008006" key="2">
    <source>
        <dbReference type="Google" id="ProtNLM"/>
    </source>
</evidence>
<comment type="caution">
    <text evidence="1">The sequence shown here is derived from an EMBL/GenBank/DDBJ whole genome shotgun (WGS) entry which is preliminary data.</text>
</comment>
<dbReference type="Gene3D" id="1.20.58.2140">
    <property type="match status" value="1"/>
</dbReference>
<evidence type="ECO:0000313" key="1">
    <source>
        <dbReference type="EMBL" id="GAH46138.1"/>
    </source>
</evidence>
<proteinExistence type="predicted"/>
<dbReference type="GO" id="GO:0043565">
    <property type="term" value="F:sequence-specific DNA binding"/>
    <property type="evidence" value="ECO:0007669"/>
    <property type="project" value="InterPro"/>
</dbReference>
<protein>
    <recommendedName>
        <fullName evidence="2">Translin family protein</fullName>
    </recommendedName>
</protein>
<organism evidence="1">
    <name type="scientific">marine sediment metagenome</name>
    <dbReference type="NCBI Taxonomy" id="412755"/>
    <lineage>
        <taxon>unclassified sequences</taxon>
        <taxon>metagenomes</taxon>
        <taxon>ecological metagenomes</taxon>
    </lineage>
</organism>
<accession>X1HLF9</accession>
<dbReference type="InterPro" id="IPR036081">
    <property type="entry name" value="Translin_sf"/>
</dbReference>